<dbReference type="AlphaFoldDB" id="A0A2S0URS1"/>
<dbReference type="InterPro" id="IPR002376">
    <property type="entry name" value="Formyl_transf_N"/>
</dbReference>
<feature type="domain" description="Formyl transferase N-terminal" evidence="2">
    <location>
        <begin position="79"/>
        <end position="181"/>
    </location>
</feature>
<dbReference type="GO" id="GO:0004479">
    <property type="term" value="F:methionyl-tRNA formyltransferase activity"/>
    <property type="evidence" value="ECO:0007669"/>
    <property type="project" value="TreeGrafter"/>
</dbReference>
<dbReference type="Gene3D" id="3.40.50.12230">
    <property type="match status" value="1"/>
</dbReference>
<evidence type="ECO:0000313" key="4">
    <source>
        <dbReference type="Proteomes" id="UP000244496"/>
    </source>
</evidence>
<keyword evidence="1" id="KW-0732">Signal</keyword>
<evidence type="ECO:0000256" key="1">
    <source>
        <dbReference type="SAM" id="SignalP"/>
    </source>
</evidence>
<dbReference type="EMBL" id="CP028919">
    <property type="protein sequence ID" value="AWB50518.1"/>
    <property type="molecule type" value="Genomic_DNA"/>
</dbReference>
<evidence type="ECO:0000259" key="2">
    <source>
        <dbReference type="Pfam" id="PF00551"/>
    </source>
</evidence>
<dbReference type="Pfam" id="PF00551">
    <property type="entry name" value="Formyl_trans_N"/>
    <property type="match status" value="1"/>
</dbReference>
<proteinExistence type="predicted"/>
<gene>
    <name evidence="3" type="ORF">HYN69_18060</name>
</gene>
<dbReference type="OrthoDB" id="5355061at2"/>
<dbReference type="CDD" id="cd08369">
    <property type="entry name" value="FMT_core"/>
    <property type="match status" value="1"/>
</dbReference>
<keyword evidence="4" id="KW-1185">Reference proteome</keyword>
<dbReference type="PANTHER" id="PTHR11138:SF5">
    <property type="entry name" value="METHIONYL-TRNA FORMYLTRANSFERASE, MITOCHONDRIAL"/>
    <property type="match status" value="1"/>
</dbReference>
<dbReference type="InterPro" id="IPR036477">
    <property type="entry name" value="Formyl_transf_N_sf"/>
</dbReference>
<accession>A0A2S0URS1</accession>
<evidence type="ECO:0000313" key="3">
    <source>
        <dbReference type="EMBL" id="AWB50518.1"/>
    </source>
</evidence>
<geneLocation type="plasmid" evidence="3">
    <name>unnamed1</name>
</geneLocation>
<dbReference type="GO" id="GO:0005829">
    <property type="term" value="C:cytosol"/>
    <property type="evidence" value="ECO:0007669"/>
    <property type="project" value="TreeGrafter"/>
</dbReference>
<dbReference type="SUPFAM" id="SSF53328">
    <property type="entry name" value="Formyltransferase"/>
    <property type="match status" value="1"/>
</dbReference>
<dbReference type="PANTHER" id="PTHR11138">
    <property type="entry name" value="METHIONYL-TRNA FORMYLTRANSFERASE"/>
    <property type="match status" value="1"/>
</dbReference>
<dbReference type="RefSeq" id="WP_108437327.1">
    <property type="nucleotide sequence ID" value="NZ_CP028919.1"/>
</dbReference>
<dbReference type="Proteomes" id="UP000244496">
    <property type="component" value="Plasmid unnamed1"/>
</dbReference>
<feature type="chain" id="PRO_5015608371" description="Formyl transferase N-terminal domain-containing protein" evidence="1">
    <location>
        <begin position="22"/>
        <end position="313"/>
    </location>
</feature>
<organism evidence="3 4">
    <name type="scientific">Paragemmobacter aquarius</name>
    <dbReference type="NCBI Taxonomy" id="2169400"/>
    <lineage>
        <taxon>Bacteria</taxon>
        <taxon>Pseudomonadati</taxon>
        <taxon>Pseudomonadota</taxon>
        <taxon>Alphaproteobacteria</taxon>
        <taxon>Rhodobacterales</taxon>
        <taxon>Paracoccaceae</taxon>
        <taxon>Paragemmobacter</taxon>
    </lineage>
</organism>
<name>A0A2S0URS1_9RHOB</name>
<feature type="signal peptide" evidence="1">
    <location>
        <begin position="1"/>
        <end position="21"/>
    </location>
</feature>
<dbReference type="KEGG" id="geh:HYN69_18060"/>
<keyword evidence="3" id="KW-0614">Plasmid</keyword>
<sequence length="313" mass="34283">MKHRSLFILSPSLITAAVLRAWVQAGHGIAAVWWTGPTPAEVTRRASLGGTVFPEFDTARLLQRLGVTPRKIPPLRHWPDALAEARKSGADVLVSLITMQKIPADLIALFPDRAVNFHPALLPQYRGPSPTQGMLIDGTADRFGGVTLHCLDRDLDTGPIIAQRACPRSAARDMFEWNHHLAEAAADLAARDLPAYLRGDIVARPQDPASGSYRRLARGENELGPHLTVAEIKARFSAFGSSHAQRWRDPSGQLLAVTAVAPANAGKGPLWLRRKAADGEVLLRRRTPLFQLHRMRARFGAMRRSEERAGGKA</sequence>
<protein>
    <recommendedName>
        <fullName evidence="2">Formyl transferase N-terminal domain-containing protein</fullName>
    </recommendedName>
</protein>
<reference evidence="3 4" key="1">
    <citation type="submission" date="2018-04" db="EMBL/GenBank/DDBJ databases">
        <title>Genome sequencing of Gemmobacter.</title>
        <authorList>
            <person name="Yi H."/>
            <person name="Baek M.-G."/>
        </authorList>
    </citation>
    <scope>NUCLEOTIDE SEQUENCE [LARGE SCALE GENOMIC DNA]</scope>
    <source>
        <strain evidence="3 4">HYN0069</strain>
        <plasmid evidence="4">Plasmid unnamed1</plasmid>
    </source>
</reference>